<comment type="caution">
    <text evidence="1">The sequence shown here is derived from an EMBL/GenBank/DDBJ whole genome shotgun (WGS) entry which is preliminary data.</text>
</comment>
<gene>
    <name evidence="1" type="ORF">PY00651</name>
</gene>
<dbReference type="Proteomes" id="UP000008553">
    <property type="component" value="Unassembled WGS sequence"/>
</dbReference>
<accession>Q7RRR7</accession>
<dbReference type="STRING" id="73239.Q7RRR7"/>
<organism evidence="1 2">
    <name type="scientific">Plasmodium yoelii yoelii</name>
    <dbReference type="NCBI Taxonomy" id="73239"/>
    <lineage>
        <taxon>Eukaryota</taxon>
        <taxon>Sar</taxon>
        <taxon>Alveolata</taxon>
        <taxon>Apicomplexa</taxon>
        <taxon>Aconoidasida</taxon>
        <taxon>Haemosporida</taxon>
        <taxon>Plasmodiidae</taxon>
        <taxon>Plasmodium</taxon>
        <taxon>Plasmodium (Vinckeia)</taxon>
    </lineage>
</organism>
<reference evidence="1 2" key="1">
    <citation type="journal article" date="2002" name="Nature">
        <title>Genome sequence and comparative analysis of the model rodent malaria parasite Plasmodium yoelii yoelii.</title>
        <authorList>
            <person name="Carlton J.M."/>
            <person name="Angiuoli S.V."/>
            <person name="Suh B.B."/>
            <person name="Kooij T.W."/>
            <person name="Pertea M."/>
            <person name="Silva J.C."/>
            <person name="Ermolaeva M.D."/>
            <person name="Allen J.E."/>
            <person name="Selengut J.D."/>
            <person name="Koo H.L."/>
            <person name="Peterson J.D."/>
            <person name="Pop M."/>
            <person name="Kosack D.S."/>
            <person name="Shumway M.F."/>
            <person name="Bidwell S.L."/>
            <person name="Shallom S.J."/>
            <person name="van Aken S.E."/>
            <person name="Riedmuller S.B."/>
            <person name="Feldblyum T.V."/>
            <person name="Cho J.K."/>
            <person name="Quackenbush J."/>
            <person name="Sedegah M."/>
            <person name="Shoaibi A."/>
            <person name="Cummings L.M."/>
            <person name="Florens L."/>
            <person name="Yates J.R."/>
            <person name="Raine J.D."/>
            <person name="Sinden R.E."/>
            <person name="Harris M.A."/>
            <person name="Cunningham D.A."/>
            <person name="Preiser P.R."/>
            <person name="Bergman L.W."/>
            <person name="Vaidya A.B."/>
            <person name="van Lin L.H."/>
            <person name="Janse C.J."/>
            <person name="Waters A.P."/>
            <person name="Smith H.O."/>
            <person name="White O.R."/>
            <person name="Salzberg S.L."/>
            <person name="Venter J.C."/>
            <person name="Fraser C.M."/>
            <person name="Hoffman S.L."/>
            <person name="Gardner M.J."/>
            <person name="Carucci D.J."/>
        </authorList>
    </citation>
    <scope>NUCLEOTIDE SEQUENCE [LARGE SCALE GENOMIC DNA]</scope>
    <source>
        <strain evidence="1 2">17XNL</strain>
    </source>
</reference>
<proteinExistence type="predicted"/>
<dbReference type="EMBL" id="AABL01000179">
    <property type="protein sequence ID" value="EAA17636.1"/>
    <property type="molecule type" value="Genomic_DNA"/>
</dbReference>
<sequence>MATVEKQVWYEMTNYRRNNILKLRKYMNENLYEQLPPMKTLHTFIEEVLGSISEVYLSVYEFDHQIKSIEKKKKNYDCT</sequence>
<name>Q7RRR7_PLAYO</name>
<dbReference type="AlphaFoldDB" id="Q7RRR7"/>
<keyword evidence="2" id="KW-1185">Reference proteome</keyword>
<evidence type="ECO:0000313" key="2">
    <source>
        <dbReference type="Proteomes" id="UP000008553"/>
    </source>
</evidence>
<dbReference type="PaxDb" id="73239-Q7RRR7"/>
<evidence type="ECO:0000313" key="1">
    <source>
        <dbReference type="EMBL" id="EAA17636.1"/>
    </source>
</evidence>
<dbReference type="InParanoid" id="Q7RRR7"/>
<protein>
    <submittedName>
        <fullName evidence="1">Uncharacterized protein</fullName>
    </submittedName>
</protein>